<accession>N1M5Z8</accession>
<dbReference type="AlphaFoldDB" id="A0A059MI12"/>
<protein>
    <submittedName>
        <fullName evidence="6">GntR family transcriptional regulator</fullName>
    </submittedName>
    <submittedName>
        <fullName evidence="5">Transcriptional regulator, GntR family</fullName>
    </submittedName>
</protein>
<dbReference type="EMBL" id="CP106982">
    <property type="protein sequence ID" value="UYF95029.1"/>
    <property type="molecule type" value="Genomic_DNA"/>
</dbReference>
<name>A0A059MI12_9NOCA</name>
<dbReference type="SUPFAM" id="SSF48008">
    <property type="entry name" value="GntR ligand-binding domain-like"/>
    <property type="match status" value="1"/>
</dbReference>
<evidence type="ECO:0000256" key="2">
    <source>
        <dbReference type="ARBA" id="ARBA00023125"/>
    </source>
</evidence>
<gene>
    <name evidence="6" type="ORF">OCS65_04430</name>
    <name evidence="5" type="ORF">RAJCM14343_3863</name>
</gene>
<dbReference type="PANTHER" id="PTHR43537">
    <property type="entry name" value="TRANSCRIPTIONAL REGULATOR, GNTR FAMILY"/>
    <property type="match status" value="1"/>
</dbReference>
<accession>A0A0F6VME9</accession>
<sequence>MTRNTMGSPTGTAALRRAIAMTRNEKVSRTVARMVAKDIADRRLGPGSALESENDMAKRFGVGRASVREGLRLLEAQGLVTVRQGLGGGPIVSEPSGSEFGDTLSMYLQANGIQFREVAEAALEMEGLAAAMLADRIAAGEDVDLTPLAAHDLRPDMSNEEVTETATGFHSALRNLTGNYVLDLTGSALAHLYTDRMLGAHPEEWNEKEREAFTEPHRQIHDAIAAGNAELARTLTRAHMREVIDRISRQNPRILDERVEWL</sequence>
<accession>A0A059MI12</accession>
<keyword evidence="2" id="KW-0238">DNA-binding</keyword>
<dbReference type="InterPro" id="IPR008920">
    <property type="entry name" value="TF_FadR/GntR_C"/>
</dbReference>
<dbReference type="SMART" id="SM00895">
    <property type="entry name" value="FCD"/>
    <property type="match status" value="1"/>
</dbReference>
<evidence type="ECO:0000313" key="6">
    <source>
        <dbReference type="EMBL" id="UYF95029.1"/>
    </source>
</evidence>
<proteinExistence type="predicted"/>
<keyword evidence="3" id="KW-0804">Transcription</keyword>
<dbReference type="KEGG" id="rav:AAT18_23675"/>
<dbReference type="SUPFAM" id="SSF46785">
    <property type="entry name" value="Winged helix' DNA-binding domain"/>
    <property type="match status" value="1"/>
</dbReference>
<keyword evidence="7" id="KW-1185">Reference proteome</keyword>
<evidence type="ECO:0000313" key="5">
    <source>
        <dbReference type="EMBL" id="GES38598.1"/>
    </source>
</evidence>
<dbReference type="Gene3D" id="1.20.120.530">
    <property type="entry name" value="GntR ligand-binding domain-like"/>
    <property type="match status" value="1"/>
</dbReference>
<dbReference type="Proteomes" id="UP001163947">
    <property type="component" value="Chromosome"/>
</dbReference>
<dbReference type="PANTHER" id="PTHR43537:SF5">
    <property type="entry name" value="UXU OPERON TRANSCRIPTIONAL REGULATOR"/>
    <property type="match status" value="1"/>
</dbReference>
<reference evidence="6" key="3">
    <citation type="submission" date="2022-09" db="EMBL/GenBank/DDBJ databases">
        <title>The genome sequence of Rhodococcus aetherivorans N1.</title>
        <authorList>
            <person name="Jiang W."/>
        </authorList>
    </citation>
    <scope>NUCLEOTIDE SEQUENCE</scope>
    <source>
        <strain evidence="6">N1</strain>
    </source>
</reference>
<evidence type="ECO:0000313" key="8">
    <source>
        <dbReference type="Proteomes" id="UP001163947"/>
    </source>
</evidence>
<dbReference type="EMBL" id="BLAH01000095">
    <property type="protein sequence ID" value="GES38598.1"/>
    <property type="molecule type" value="Genomic_DNA"/>
</dbReference>
<evidence type="ECO:0000256" key="3">
    <source>
        <dbReference type="ARBA" id="ARBA00023163"/>
    </source>
</evidence>
<evidence type="ECO:0000259" key="4">
    <source>
        <dbReference type="PROSITE" id="PS50949"/>
    </source>
</evidence>
<dbReference type="GO" id="GO:0003677">
    <property type="term" value="F:DNA binding"/>
    <property type="evidence" value="ECO:0007669"/>
    <property type="project" value="UniProtKB-KW"/>
</dbReference>
<dbReference type="SMART" id="SM00345">
    <property type="entry name" value="HTH_GNTR"/>
    <property type="match status" value="1"/>
</dbReference>
<dbReference type="Pfam" id="PF00392">
    <property type="entry name" value="GntR"/>
    <property type="match status" value="1"/>
</dbReference>
<keyword evidence="1" id="KW-0805">Transcription regulation</keyword>
<dbReference type="InterPro" id="IPR036388">
    <property type="entry name" value="WH-like_DNA-bd_sf"/>
</dbReference>
<dbReference type="GeneID" id="83619637"/>
<dbReference type="CDD" id="cd07377">
    <property type="entry name" value="WHTH_GntR"/>
    <property type="match status" value="1"/>
</dbReference>
<evidence type="ECO:0000256" key="1">
    <source>
        <dbReference type="ARBA" id="ARBA00023015"/>
    </source>
</evidence>
<dbReference type="Pfam" id="PF07729">
    <property type="entry name" value="FCD"/>
    <property type="match status" value="1"/>
</dbReference>
<dbReference type="GO" id="GO:0003700">
    <property type="term" value="F:DNA-binding transcription factor activity"/>
    <property type="evidence" value="ECO:0007669"/>
    <property type="project" value="InterPro"/>
</dbReference>
<dbReference type="InterPro" id="IPR011711">
    <property type="entry name" value="GntR_C"/>
</dbReference>
<reference evidence="5 7" key="1">
    <citation type="journal article" date="2018" name="Biodegradation">
        <title>1,4-Dioxane degradation characteristics of Rhodococcus aetherivorans JCM 14343.</title>
        <authorList>
            <person name="Inoue D."/>
            <person name="Tsunoda T."/>
            <person name="Yamamoto N."/>
            <person name="Ike M."/>
            <person name="Sei K."/>
        </authorList>
    </citation>
    <scope>NUCLEOTIDE SEQUENCE [LARGE SCALE GENOMIC DNA]</scope>
    <source>
        <strain evidence="5 7">JCM 14343</strain>
    </source>
</reference>
<organism evidence="6 8">
    <name type="scientific">Rhodococcus aetherivorans</name>
    <dbReference type="NCBI Taxonomy" id="191292"/>
    <lineage>
        <taxon>Bacteria</taxon>
        <taxon>Bacillati</taxon>
        <taxon>Actinomycetota</taxon>
        <taxon>Actinomycetes</taxon>
        <taxon>Mycobacteriales</taxon>
        <taxon>Nocardiaceae</taxon>
        <taxon>Rhodococcus</taxon>
    </lineage>
</organism>
<reference evidence="5" key="2">
    <citation type="submission" date="2019-10" db="EMBL/GenBank/DDBJ databases">
        <title>Draft genome sequence of Rhodococcus aetherivorans JCM 14343.</title>
        <authorList>
            <person name="Inoue D."/>
            <person name="Nakazawa M."/>
            <person name="Yamamoto N."/>
            <person name="Sei K."/>
            <person name="Ike M."/>
        </authorList>
    </citation>
    <scope>NUCLEOTIDE SEQUENCE</scope>
    <source>
        <strain evidence="5">JCM 14343</strain>
    </source>
</reference>
<dbReference type="Proteomes" id="UP000325466">
    <property type="component" value="Unassembled WGS sequence"/>
</dbReference>
<dbReference type="InterPro" id="IPR036390">
    <property type="entry name" value="WH_DNA-bd_sf"/>
</dbReference>
<evidence type="ECO:0000313" key="7">
    <source>
        <dbReference type="Proteomes" id="UP000325466"/>
    </source>
</evidence>
<feature type="domain" description="HTH gntR-type" evidence="4">
    <location>
        <begin position="25"/>
        <end position="95"/>
    </location>
</feature>
<dbReference type="PRINTS" id="PR00035">
    <property type="entry name" value="HTHGNTR"/>
</dbReference>
<dbReference type="InterPro" id="IPR000524">
    <property type="entry name" value="Tscrpt_reg_HTH_GntR"/>
</dbReference>
<dbReference type="Gene3D" id="1.10.10.10">
    <property type="entry name" value="Winged helix-like DNA-binding domain superfamily/Winged helix DNA-binding domain"/>
    <property type="match status" value="1"/>
</dbReference>
<dbReference type="RefSeq" id="WP_006939847.1">
    <property type="nucleotide sequence ID" value="NZ_BAAAYP010000031.1"/>
</dbReference>
<dbReference type="PROSITE" id="PS50949">
    <property type="entry name" value="HTH_GNTR"/>
    <property type="match status" value="1"/>
</dbReference>